<dbReference type="PROSITE" id="PS01360">
    <property type="entry name" value="ZF_MYND_1"/>
    <property type="match status" value="1"/>
</dbReference>
<dbReference type="Pfam" id="PF01753">
    <property type="entry name" value="zf-MYND"/>
    <property type="match status" value="1"/>
</dbReference>
<name>A0A3N2PM61_SODAK</name>
<keyword evidence="2 4" id="KW-0863">Zinc-finger</keyword>
<keyword evidence="9" id="KW-1185">Reference proteome</keyword>
<dbReference type="InterPro" id="IPR046341">
    <property type="entry name" value="SET_dom_sf"/>
</dbReference>
<feature type="domain" description="SET" evidence="6">
    <location>
        <begin position="6"/>
        <end position="286"/>
    </location>
</feature>
<dbReference type="Pfam" id="PF00856">
    <property type="entry name" value="SET"/>
    <property type="match status" value="1"/>
</dbReference>
<reference evidence="8 9" key="1">
    <citation type="journal article" date="2018" name="Mol. Ecol.">
        <title>The obligate alkalophilic soda-lake fungus Sodiomyces alkalinus has shifted to a protein diet.</title>
        <authorList>
            <person name="Grum-Grzhimaylo A.A."/>
            <person name="Falkoski D.L."/>
            <person name="van den Heuvel J."/>
            <person name="Valero-Jimenez C.A."/>
            <person name="Min B."/>
            <person name="Choi I.G."/>
            <person name="Lipzen A."/>
            <person name="Daum C.G."/>
            <person name="Aanen D.K."/>
            <person name="Tsang A."/>
            <person name="Henrissat B."/>
            <person name="Bilanenko E.N."/>
            <person name="de Vries R.P."/>
            <person name="van Kan J.A.L."/>
            <person name="Grigoriev I.V."/>
            <person name="Debets A.J.M."/>
        </authorList>
    </citation>
    <scope>NUCLEOTIDE SEQUENCE [LARGE SCALE GENOMIC DNA]</scope>
    <source>
        <strain evidence="8 9">F11</strain>
    </source>
</reference>
<dbReference type="InterPro" id="IPR050869">
    <property type="entry name" value="H3K4_H4K5_MeTrfase"/>
</dbReference>
<evidence type="ECO:0000313" key="8">
    <source>
        <dbReference type="EMBL" id="ROT35612.1"/>
    </source>
</evidence>
<dbReference type="EMBL" id="ML119061">
    <property type="protein sequence ID" value="ROT35612.1"/>
    <property type="molecule type" value="Genomic_DNA"/>
</dbReference>
<evidence type="ECO:0000259" key="6">
    <source>
        <dbReference type="PROSITE" id="PS50280"/>
    </source>
</evidence>
<dbReference type="Gene3D" id="6.10.140.2220">
    <property type="match status" value="1"/>
</dbReference>
<dbReference type="PROSITE" id="PS50280">
    <property type="entry name" value="SET"/>
    <property type="match status" value="1"/>
</dbReference>
<feature type="region of interest" description="Disordered" evidence="5">
    <location>
        <begin position="124"/>
        <end position="143"/>
    </location>
</feature>
<evidence type="ECO:0000256" key="4">
    <source>
        <dbReference type="PROSITE-ProRule" id="PRU00134"/>
    </source>
</evidence>
<feature type="region of interest" description="Disordered" evidence="5">
    <location>
        <begin position="1"/>
        <end position="23"/>
    </location>
</feature>
<proteinExistence type="predicted"/>
<dbReference type="Gene3D" id="2.170.270.10">
    <property type="entry name" value="SET domain"/>
    <property type="match status" value="1"/>
</dbReference>
<feature type="domain" description="MYND-type" evidence="7">
    <location>
        <begin position="70"/>
        <end position="110"/>
    </location>
</feature>
<dbReference type="PANTHER" id="PTHR12197">
    <property type="entry name" value="HISTONE-LYSINE N-METHYLTRANSFERASE SMYD"/>
    <property type="match status" value="1"/>
</dbReference>
<sequence length="594" mass="64671">MTSDGQGFEIRGTRSSPKGRSVHATRSFAPGALIGQFPSSYSASHPSKTTRSASSNPLVLPATASRTSTCNYCLTAAGKTLKRCTACRSVAYCGATCQKAHWALIHGKECKPLRRAGASALAAVSSGSGRSGGSGSSTTPSTLPDGAPLPAFCRAAMQVLLRPDLYGAVETELEGNVREFEARREAWLNMEVPGRVVPSFVKQETGIGTAEADVRRVVEIMCKIQTNAFSRADDSSESDGIFLDPTLAMVNHSCIPNATVTFSGRKAFLRALRDIKPGEEVEVSYIDCTQPLARRKRDLDLYFFECRCLRCKEDLDNYQVAMRAPASVIALNAISLVPDLDKSLGALSDTREGTRKRKPAADDILPPNKKSASLIDRRHQLQRAYVQSGVSESNEWAIGPVPNLLSETVGYYANRGNFEAALAAACLAAVESDPFRFVEPFHVQRLKGCIAIATVLTNTAPNEGELGRFARRVSRVVPLDKEDLDTLEKLDQLSLCQMVLLLIIRWTPLGHSEEWAVYRTAKETLEELESLEGRERENGLIKAWNLGPFEKQMADFFDFGVIKPVRALAALGKAVLALDFGLNKDLCAWSDESG</sequence>
<dbReference type="Gene3D" id="1.10.220.160">
    <property type="match status" value="1"/>
</dbReference>
<evidence type="ECO:0000256" key="2">
    <source>
        <dbReference type="ARBA" id="ARBA00022771"/>
    </source>
</evidence>
<dbReference type="Proteomes" id="UP000272025">
    <property type="component" value="Unassembled WGS sequence"/>
</dbReference>
<protein>
    <submittedName>
        <fullName evidence="8">Uncharacterized protein</fullName>
    </submittedName>
</protein>
<dbReference type="GO" id="GO:0005634">
    <property type="term" value="C:nucleus"/>
    <property type="evidence" value="ECO:0007669"/>
    <property type="project" value="TreeGrafter"/>
</dbReference>
<evidence type="ECO:0000259" key="7">
    <source>
        <dbReference type="PROSITE" id="PS50865"/>
    </source>
</evidence>
<keyword evidence="1" id="KW-0479">Metal-binding</keyword>
<keyword evidence="3" id="KW-0862">Zinc</keyword>
<accession>A0A3N2PM61</accession>
<organism evidence="8 9">
    <name type="scientific">Sodiomyces alkalinus (strain CBS 110278 / VKM F-3762 / F11)</name>
    <name type="common">Alkaliphilic filamentous fungus</name>
    <dbReference type="NCBI Taxonomy" id="1314773"/>
    <lineage>
        <taxon>Eukaryota</taxon>
        <taxon>Fungi</taxon>
        <taxon>Dikarya</taxon>
        <taxon>Ascomycota</taxon>
        <taxon>Pezizomycotina</taxon>
        <taxon>Sordariomycetes</taxon>
        <taxon>Hypocreomycetidae</taxon>
        <taxon>Glomerellales</taxon>
        <taxon>Plectosphaerellaceae</taxon>
        <taxon>Sodiomyces</taxon>
    </lineage>
</organism>
<dbReference type="SUPFAM" id="SSF82199">
    <property type="entry name" value="SET domain"/>
    <property type="match status" value="1"/>
</dbReference>
<dbReference type="PROSITE" id="PS50865">
    <property type="entry name" value="ZF_MYND_2"/>
    <property type="match status" value="1"/>
</dbReference>
<dbReference type="PANTHER" id="PTHR12197:SF251">
    <property type="entry name" value="EG:BACR7C10.4 PROTEIN"/>
    <property type="match status" value="1"/>
</dbReference>
<dbReference type="InterPro" id="IPR002893">
    <property type="entry name" value="Znf_MYND"/>
</dbReference>
<dbReference type="OrthoDB" id="265717at2759"/>
<dbReference type="SUPFAM" id="SSF144232">
    <property type="entry name" value="HIT/MYND zinc finger-like"/>
    <property type="match status" value="1"/>
</dbReference>
<evidence type="ECO:0000256" key="3">
    <source>
        <dbReference type="ARBA" id="ARBA00022833"/>
    </source>
</evidence>
<evidence type="ECO:0000256" key="5">
    <source>
        <dbReference type="SAM" id="MobiDB-lite"/>
    </source>
</evidence>
<dbReference type="SMART" id="SM00317">
    <property type="entry name" value="SET"/>
    <property type="match status" value="1"/>
</dbReference>
<evidence type="ECO:0000313" key="9">
    <source>
        <dbReference type="Proteomes" id="UP000272025"/>
    </source>
</evidence>
<dbReference type="RefSeq" id="XP_028463418.1">
    <property type="nucleotide sequence ID" value="XM_028615605.1"/>
</dbReference>
<dbReference type="GO" id="GO:0008270">
    <property type="term" value="F:zinc ion binding"/>
    <property type="evidence" value="ECO:0007669"/>
    <property type="project" value="UniProtKB-KW"/>
</dbReference>
<dbReference type="GeneID" id="39584082"/>
<dbReference type="AlphaFoldDB" id="A0A3N2PM61"/>
<gene>
    <name evidence="8" type="ORF">SODALDRAFT_70790</name>
</gene>
<evidence type="ECO:0000256" key="1">
    <source>
        <dbReference type="ARBA" id="ARBA00022723"/>
    </source>
</evidence>
<dbReference type="InterPro" id="IPR001214">
    <property type="entry name" value="SET_dom"/>
</dbReference>
<dbReference type="STRING" id="1314773.A0A3N2PM61"/>